<feature type="compositionally biased region" description="Low complexity" evidence="1">
    <location>
        <begin position="175"/>
        <end position="185"/>
    </location>
</feature>
<comment type="caution">
    <text evidence="2">The sequence shown here is derived from an EMBL/GenBank/DDBJ whole genome shotgun (WGS) entry which is preliminary data.</text>
</comment>
<accession>A0A1U7H7E8</accession>
<name>A0A1U7H7E8_9CYAN</name>
<dbReference type="RefSeq" id="WP_073601715.1">
    <property type="nucleotide sequence ID" value="NZ_MRCB01000054.1"/>
</dbReference>
<dbReference type="AlphaFoldDB" id="A0A1U7H7E8"/>
<dbReference type="OrthoDB" id="574728at2"/>
<feature type="region of interest" description="Disordered" evidence="1">
    <location>
        <begin position="175"/>
        <end position="200"/>
    </location>
</feature>
<sequence length="200" mass="22051">MKNNVILLATTALLSTYSLPSYGSDFEKLVSGQQIPLTQKLQDLDSSWRQISIGGQYEMGDFMKSWAGLLGGSSYNYVYYTQGQTVKVAEETYVIAYRLPATGEGLNFRNLIESTFSMGCTKASLPIKLTPETSLSLSLLNLRTIGSLNDVRVFNLKEEVAASEQRYEAAKVACEQIQTQPTEPGTEPPESEPFPSMPPQ</sequence>
<organism evidence="2 3">
    <name type="scientific">Hydrococcus rivularis NIES-593</name>
    <dbReference type="NCBI Taxonomy" id="1921803"/>
    <lineage>
        <taxon>Bacteria</taxon>
        <taxon>Bacillati</taxon>
        <taxon>Cyanobacteriota</taxon>
        <taxon>Cyanophyceae</taxon>
        <taxon>Pleurocapsales</taxon>
        <taxon>Hydrococcaceae</taxon>
        <taxon>Hydrococcus</taxon>
    </lineage>
</organism>
<evidence type="ECO:0000313" key="3">
    <source>
        <dbReference type="Proteomes" id="UP000186868"/>
    </source>
</evidence>
<dbReference type="EMBL" id="MRCB01000054">
    <property type="protein sequence ID" value="OKH18032.1"/>
    <property type="molecule type" value="Genomic_DNA"/>
</dbReference>
<feature type="compositionally biased region" description="Pro residues" evidence="1">
    <location>
        <begin position="191"/>
        <end position="200"/>
    </location>
</feature>
<keyword evidence="3" id="KW-1185">Reference proteome</keyword>
<evidence type="ECO:0000313" key="2">
    <source>
        <dbReference type="EMBL" id="OKH18032.1"/>
    </source>
</evidence>
<dbReference type="Proteomes" id="UP000186868">
    <property type="component" value="Unassembled WGS sequence"/>
</dbReference>
<reference evidence="2 3" key="1">
    <citation type="submission" date="2016-11" db="EMBL/GenBank/DDBJ databases">
        <title>Draft Genome Sequences of Nine Cyanobacterial Strains from Diverse Habitats.</title>
        <authorList>
            <person name="Zhu T."/>
            <person name="Hou S."/>
            <person name="Lu X."/>
            <person name="Hess W.R."/>
        </authorList>
    </citation>
    <scope>NUCLEOTIDE SEQUENCE [LARGE SCALE GENOMIC DNA]</scope>
    <source>
        <strain evidence="2 3">NIES-593</strain>
    </source>
</reference>
<dbReference type="STRING" id="1921803.NIES593_22490"/>
<evidence type="ECO:0000256" key="1">
    <source>
        <dbReference type="SAM" id="MobiDB-lite"/>
    </source>
</evidence>
<protein>
    <submittedName>
        <fullName evidence="2">Uncharacterized protein</fullName>
    </submittedName>
</protein>
<proteinExistence type="predicted"/>
<gene>
    <name evidence="2" type="ORF">NIES593_22490</name>
</gene>